<dbReference type="Proteomes" id="UP000634529">
    <property type="component" value="Unassembled WGS sequence"/>
</dbReference>
<evidence type="ECO:0000313" key="2">
    <source>
        <dbReference type="Proteomes" id="UP000634529"/>
    </source>
</evidence>
<name>A0ABR9B240_9BACL</name>
<reference evidence="1 2" key="1">
    <citation type="submission" date="2020-09" db="EMBL/GenBank/DDBJ databases">
        <title>Paenibacillus sp. CAU 1523 isolated from sand of Haeundae Beach.</title>
        <authorList>
            <person name="Kim W."/>
        </authorList>
    </citation>
    <scope>NUCLEOTIDE SEQUENCE [LARGE SCALE GENOMIC DNA]</scope>
    <source>
        <strain evidence="1 2">CAU 1523</strain>
    </source>
</reference>
<proteinExistence type="predicted"/>
<protein>
    <submittedName>
        <fullName evidence="1">TIGR02678 family protein</fullName>
    </submittedName>
</protein>
<dbReference type="EMBL" id="JACYTN010000022">
    <property type="protein sequence ID" value="MBD8500440.1"/>
    <property type="molecule type" value="Genomic_DNA"/>
</dbReference>
<dbReference type="InterPro" id="IPR013494">
    <property type="entry name" value="CHP02678"/>
</dbReference>
<accession>A0ABR9B240</accession>
<organism evidence="1 2">
    <name type="scientific">Paenibacillus arenosi</name>
    <dbReference type="NCBI Taxonomy" id="2774142"/>
    <lineage>
        <taxon>Bacteria</taxon>
        <taxon>Bacillati</taxon>
        <taxon>Bacillota</taxon>
        <taxon>Bacilli</taxon>
        <taxon>Bacillales</taxon>
        <taxon>Paenibacillaceae</taxon>
        <taxon>Paenibacillus</taxon>
    </lineage>
</organism>
<dbReference type="NCBIfam" id="TIGR02678">
    <property type="entry name" value="TIGR02678 family protein"/>
    <property type="match status" value="1"/>
</dbReference>
<evidence type="ECO:0000313" key="1">
    <source>
        <dbReference type="EMBL" id="MBD8500440.1"/>
    </source>
</evidence>
<sequence>MNALLNRPWITKEHDPQLYYWIKEKQPELKQWFMDFTGYSLLVNAKLAKLDKAPVVAYPWMGFREFREPLDYALFTYALWFLESKLEQEQFLLTTLVKEIREYMSEQTMEVNWKNYFHRLSMARALKKLKSMGVVKAVDGQESRWAQSDSNTSDVLYECTSYSRYVLRNFPKALTEYTVMDELCETLDYGTEQEEQNRRRKHHLYRRYLLEPVVHDRFWRGDMLYFHGQRKNILTQIKTMFGWEGSRYREGIVFFESELIAEAELFPTLSSISDIALLVCGVVRNEANTADSGISVERDGTIHLIKGEIERILIQLQQVYKKYWINDYSKMKSPELATEVCDHLTEWGFGEWGEDGLYVLYAITGRWTAKYGPTEIEI</sequence>
<keyword evidence="2" id="KW-1185">Reference proteome</keyword>
<gene>
    <name evidence="1" type="ORF">IFO66_19305</name>
</gene>
<dbReference type="Pfam" id="PF09661">
    <property type="entry name" value="DUF2398"/>
    <property type="match status" value="1"/>
</dbReference>
<comment type="caution">
    <text evidence="1">The sequence shown here is derived from an EMBL/GenBank/DDBJ whole genome shotgun (WGS) entry which is preliminary data.</text>
</comment>